<dbReference type="EMBL" id="CAJPEV010007629">
    <property type="protein sequence ID" value="CAG0904858.1"/>
    <property type="molecule type" value="Genomic_DNA"/>
</dbReference>
<dbReference type="EMBL" id="LR907146">
    <property type="protein sequence ID" value="CAD7254052.1"/>
    <property type="molecule type" value="Genomic_DNA"/>
</dbReference>
<sequence>MHWKEELDGGRGQLLVDVSAELPYSETETRKCRDSVLLAVFANPRVEVEFKYWGTPIHGTSLSSTYVDPCFYFIEDYTPRIGPLFEADGEYSNYAL</sequence>
<evidence type="ECO:0000313" key="2">
    <source>
        <dbReference type="Proteomes" id="UP000677054"/>
    </source>
</evidence>
<protein>
    <submittedName>
        <fullName evidence="1">Uncharacterized protein</fullName>
    </submittedName>
</protein>
<proteinExistence type="predicted"/>
<dbReference type="Proteomes" id="UP000677054">
    <property type="component" value="Unassembled WGS sequence"/>
</dbReference>
<gene>
    <name evidence="1" type="ORF">DSTB1V02_LOCUS13798</name>
</gene>
<evidence type="ECO:0000313" key="1">
    <source>
        <dbReference type="EMBL" id="CAD7254052.1"/>
    </source>
</evidence>
<keyword evidence="2" id="KW-1185">Reference proteome</keyword>
<name>A0A7R9AGU4_9CRUS</name>
<organism evidence="1">
    <name type="scientific">Darwinula stevensoni</name>
    <dbReference type="NCBI Taxonomy" id="69355"/>
    <lineage>
        <taxon>Eukaryota</taxon>
        <taxon>Metazoa</taxon>
        <taxon>Ecdysozoa</taxon>
        <taxon>Arthropoda</taxon>
        <taxon>Crustacea</taxon>
        <taxon>Oligostraca</taxon>
        <taxon>Ostracoda</taxon>
        <taxon>Podocopa</taxon>
        <taxon>Podocopida</taxon>
        <taxon>Darwinulocopina</taxon>
        <taxon>Darwinuloidea</taxon>
        <taxon>Darwinulidae</taxon>
        <taxon>Darwinula</taxon>
    </lineage>
</organism>
<accession>A0A7R9AGU4</accession>
<dbReference type="AlphaFoldDB" id="A0A7R9AGU4"/>
<reference evidence="1" key="1">
    <citation type="submission" date="2020-11" db="EMBL/GenBank/DDBJ databases">
        <authorList>
            <person name="Tran Van P."/>
        </authorList>
    </citation>
    <scope>NUCLEOTIDE SEQUENCE</scope>
</reference>